<feature type="transmembrane region" description="Helical" evidence="6">
    <location>
        <begin position="20"/>
        <end position="41"/>
    </location>
</feature>
<name>A0A4S5BPM2_9BURK</name>
<dbReference type="RefSeq" id="WP_136407428.1">
    <property type="nucleotide sequence ID" value="NZ_SSWX01000022.1"/>
</dbReference>
<keyword evidence="2" id="KW-1003">Cell membrane</keyword>
<organism evidence="8 9">
    <name type="scientific">Lampropedia aestuarii</name>
    <dbReference type="NCBI Taxonomy" id="2562762"/>
    <lineage>
        <taxon>Bacteria</taxon>
        <taxon>Pseudomonadati</taxon>
        <taxon>Pseudomonadota</taxon>
        <taxon>Betaproteobacteria</taxon>
        <taxon>Burkholderiales</taxon>
        <taxon>Comamonadaceae</taxon>
        <taxon>Lampropedia</taxon>
    </lineage>
</organism>
<keyword evidence="3 6" id="KW-0812">Transmembrane</keyword>
<feature type="transmembrane region" description="Helical" evidence="6">
    <location>
        <begin position="677"/>
        <end position="699"/>
    </location>
</feature>
<dbReference type="EMBL" id="SSWX01000022">
    <property type="protein sequence ID" value="THJ31556.1"/>
    <property type="molecule type" value="Genomic_DNA"/>
</dbReference>
<accession>A0A4S5BPM2</accession>
<evidence type="ECO:0000256" key="5">
    <source>
        <dbReference type="ARBA" id="ARBA00023136"/>
    </source>
</evidence>
<dbReference type="AlphaFoldDB" id="A0A4S5BPM2"/>
<comment type="caution">
    <text evidence="8">The sequence shown here is derived from an EMBL/GenBank/DDBJ whole genome shotgun (WGS) entry which is preliminary data.</text>
</comment>
<proteinExistence type="predicted"/>
<dbReference type="InterPro" id="IPR050189">
    <property type="entry name" value="MFS_Efflux_Transporters"/>
</dbReference>
<keyword evidence="5 6" id="KW-0472">Membrane</keyword>
<dbReference type="Pfam" id="PF07690">
    <property type="entry name" value="MFS_1"/>
    <property type="match status" value="1"/>
</dbReference>
<feature type="transmembrane region" description="Helical" evidence="6">
    <location>
        <begin position="509"/>
        <end position="528"/>
    </location>
</feature>
<dbReference type="PROSITE" id="PS50850">
    <property type="entry name" value="MFS"/>
    <property type="match status" value="1"/>
</dbReference>
<evidence type="ECO:0000256" key="2">
    <source>
        <dbReference type="ARBA" id="ARBA00022475"/>
    </source>
</evidence>
<feature type="transmembrane region" description="Helical" evidence="6">
    <location>
        <begin position="540"/>
        <end position="559"/>
    </location>
</feature>
<evidence type="ECO:0000313" key="8">
    <source>
        <dbReference type="EMBL" id="THJ31556.1"/>
    </source>
</evidence>
<dbReference type="InterPro" id="IPR011701">
    <property type="entry name" value="MFS"/>
</dbReference>
<feature type="domain" description="Major facilitator superfamily (MFS) profile" evidence="7">
    <location>
        <begin position="469"/>
        <end position="866"/>
    </location>
</feature>
<feature type="transmembrane region" description="Helical" evidence="6">
    <location>
        <begin position="565"/>
        <end position="587"/>
    </location>
</feature>
<keyword evidence="9" id="KW-1185">Reference proteome</keyword>
<dbReference type="PANTHER" id="PTHR43124">
    <property type="entry name" value="PURINE EFFLUX PUMP PBUE"/>
    <property type="match status" value="1"/>
</dbReference>
<feature type="transmembrane region" description="Helical" evidence="6">
    <location>
        <begin position="834"/>
        <end position="862"/>
    </location>
</feature>
<comment type="subcellular location">
    <subcellularLocation>
        <location evidence="1">Cell membrane</location>
        <topology evidence="1">Multi-pass membrane protein</topology>
    </subcellularLocation>
</comment>
<dbReference type="SUPFAM" id="SSF103473">
    <property type="entry name" value="MFS general substrate transporter"/>
    <property type="match status" value="1"/>
</dbReference>
<dbReference type="GO" id="GO:0022857">
    <property type="term" value="F:transmembrane transporter activity"/>
    <property type="evidence" value="ECO:0007669"/>
    <property type="project" value="InterPro"/>
</dbReference>
<dbReference type="Proteomes" id="UP000306236">
    <property type="component" value="Unassembled WGS sequence"/>
</dbReference>
<dbReference type="OrthoDB" id="8820686at2"/>
<evidence type="ECO:0000256" key="1">
    <source>
        <dbReference type="ARBA" id="ARBA00004651"/>
    </source>
</evidence>
<feature type="transmembrane region" description="Helical" evidence="6">
    <location>
        <begin position="711"/>
        <end position="733"/>
    </location>
</feature>
<dbReference type="InterPro" id="IPR036259">
    <property type="entry name" value="MFS_trans_sf"/>
</dbReference>
<protein>
    <submittedName>
        <fullName evidence="8">MFS transporter</fullName>
    </submittedName>
</protein>
<evidence type="ECO:0000256" key="6">
    <source>
        <dbReference type="SAM" id="Phobius"/>
    </source>
</evidence>
<evidence type="ECO:0000313" key="9">
    <source>
        <dbReference type="Proteomes" id="UP000306236"/>
    </source>
</evidence>
<feature type="transmembrane region" description="Helical" evidence="6">
    <location>
        <begin position="237"/>
        <end position="259"/>
    </location>
</feature>
<evidence type="ECO:0000256" key="3">
    <source>
        <dbReference type="ARBA" id="ARBA00022692"/>
    </source>
</evidence>
<dbReference type="InterPro" id="IPR020846">
    <property type="entry name" value="MFS_dom"/>
</dbReference>
<feature type="transmembrane region" description="Helical" evidence="6">
    <location>
        <begin position="599"/>
        <end position="621"/>
    </location>
</feature>
<reference evidence="8 9" key="1">
    <citation type="submission" date="2019-04" db="EMBL/GenBank/DDBJ databases">
        <title>Lampropedia sp YIM MLB12 draf genome.</title>
        <authorList>
            <person name="Wang Y.-X."/>
        </authorList>
    </citation>
    <scope>NUCLEOTIDE SEQUENCE [LARGE SCALE GENOMIC DNA]</scope>
    <source>
        <strain evidence="8 9">YIM MLB12</strain>
    </source>
</reference>
<evidence type="ECO:0000256" key="4">
    <source>
        <dbReference type="ARBA" id="ARBA00022989"/>
    </source>
</evidence>
<sequence>MEIADRTPALVGVKSLCLAALRITLPLSLVLVLLSTLLMSLRIEQAIQNLANERGGRAAAQIKGQIEHGFRLGLGLNDQVNLAGLLRTLKDQDMQAAWVQTSTGEVLVSLGDAALPLRLNPAWTAQLLALAPYELAALDTLVRTASGQVFMGSVLVDAAGLRTGILWLAYDRERLRSSVWEQLAPLWPYALIAWLALLLCLTGLLWLWLRSMGQQLGHAADFIRSGSHSAPQGCGRWHTWVIASAAMLLTLLSLAFLAVQGRELSKPLLLEQMDKNASSVLHTVSAQLSRALALDIPINGLTGIEALFAQELAQAPEVTFMALQGVHGQPRVFVTQPHAPLPELELAQQWWQGGQGDTFRLQQQVMRMDDGTAVAELDVGTPRARLDANARSIMLDLALAVLVGLVLVRELMGAGWSRSRVYLYWIFSQEWAGLQGCLTSAVQAGRIRLEQLFNALRGLGRANDAASNTVSRVRLVVFLTALSDELLRPFFAVFAAQALPWDAALSPTTLAGLPVMAFMLALALAQPLGPVITRRIDPRWAMAWCAVLGAVLLVLTGISRDSSTLIVLRAASGLVYGLLTIMAQTTIMRVTSASFRARGLVEVSAAIVAAGVCGPALGGLLVERLGMPMTFGVAAACLLLAFFVMVTMPRLVPVDLGNPPGMGGMRGLLAVLTNRKVLAVTWLTAVPARLAAVAILVVITPLSLQAQGESVAVSGRVLLLYFLVFMCVAPWAARYSDRSGRRLPWVLWGGVVSVAACVAMVWLGGVAGAGLCCALLGLGQALMSAPQLAMVTEAFHGGLAHANSSGATPTQALATFRFIERIGSVAAPLVVSIAVMYLGMVGAVAVVGSILAAGTVLMWLLVGSPLSWVTQAHSARV</sequence>
<keyword evidence="4 6" id="KW-1133">Transmembrane helix</keyword>
<gene>
    <name evidence="8" type="ORF">E8K88_14675</name>
</gene>
<feature type="transmembrane region" description="Helical" evidence="6">
    <location>
        <begin position="633"/>
        <end position="656"/>
    </location>
</feature>
<dbReference type="PANTHER" id="PTHR43124:SF3">
    <property type="entry name" value="CHLORAMPHENICOL EFFLUX PUMP RV0191"/>
    <property type="match status" value="1"/>
</dbReference>
<dbReference type="GO" id="GO:0005886">
    <property type="term" value="C:plasma membrane"/>
    <property type="evidence" value="ECO:0007669"/>
    <property type="project" value="UniProtKB-SubCell"/>
</dbReference>
<feature type="transmembrane region" description="Helical" evidence="6">
    <location>
        <begin position="186"/>
        <end position="209"/>
    </location>
</feature>
<dbReference type="Gene3D" id="1.20.1250.20">
    <property type="entry name" value="MFS general substrate transporter like domains"/>
    <property type="match status" value="2"/>
</dbReference>
<evidence type="ECO:0000259" key="7">
    <source>
        <dbReference type="PROSITE" id="PS50850"/>
    </source>
</evidence>
<feature type="transmembrane region" description="Helical" evidence="6">
    <location>
        <begin position="745"/>
        <end position="778"/>
    </location>
</feature>